<evidence type="ECO:0000313" key="4">
    <source>
        <dbReference type="Proteomes" id="UP000327468"/>
    </source>
</evidence>
<keyword evidence="1" id="KW-0732">Signal</keyword>
<dbReference type="CDD" id="cd23553">
    <property type="entry name" value="TFP_LU_ECD_Ly6PGE"/>
    <property type="match status" value="1"/>
</dbReference>
<reference evidence="3 4" key="1">
    <citation type="submission" date="2019-06" db="EMBL/GenBank/DDBJ databases">
        <title>A chromosome-scale genome assembly of the striped catfish, Pangasianodon hypophthalmus.</title>
        <authorList>
            <person name="Wen M."/>
            <person name="Zahm M."/>
            <person name="Roques C."/>
            <person name="Cabau C."/>
            <person name="Klopp C."/>
            <person name="Donnadieu C."/>
            <person name="Jouanno E."/>
            <person name="Avarre J.-C."/>
            <person name="Campet M."/>
            <person name="Ha T.T.T."/>
            <person name="Dugue R."/>
            <person name="Lampietro C."/>
            <person name="Louis A."/>
            <person name="Herpin A."/>
            <person name="Echchiki A."/>
            <person name="Berthelot C."/>
            <person name="Parey E."/>
            <person name="Roest-Crollius H."/>
            <person name="Braasch I."/>
            <person name="Postlethwait J."/>
            <person name="Bobe J."/>
            <person name="Montfort J."/>
            <person name="Bouchez O."/>
            <person name="Begum T."/>
            <person name="Schartl M."/>
            <person name="Guiguen Y."/>
        </authorList>
    </citation>
    <scope>NUCLEOTIDE SEQUENCE [LARGE SCALE GENOMIC DNA]</scope>
    <source>
        <strain evidence="3 4">Indonesia</strain>
        <tissue evidence="3">Blood</tissue>
    </source>
</reference>
<evidence type="ECO:0000259" key="2">
    <source>
        <dbReference type="SMART" id="SM00134"/>
    </source>
</evidence>
<organism evidence="3 4">
    <name type="scientific">Pangasianodon hypophthalmus</name>
    <name type="common">Striped catfish</name>
    <name type="synonym">Helicophagus hypophthalmus</name>
    <dbReference type="NCBI Taxonomy" id="310915"/>
    <lineage>
        <taxon>Eukaryota</taxon>
        <taxon>Metazoa</taxon>
        <taxon>Chordata</taxon>
        <taxon>Craniata</taxon>
        <taxon>Vertebrata</taxon>
        <taxon>Euteleostomi</taxon>
        <taxon>Actinopterygii</taxon>
        <taxon>Neopterygii</taxon>
        <taxon>Teleostei</taxon>
        <taxon>Ostariophysi</taxon>
        <taxon>Siluriformes</taxon>
        <taxon>Pangasiidae</taxon>
        <taxon>Pangasianodon</taxon>
    </lineage>
</organism>
<proteinExistence type="predicted"/>
<protein>
    <recommendedName>
        <fullName evidence="2">UPAR/Ly6 domain-containing protein</fullName>
    </recommendedName>
</protein>
<comment type="caution">
    <text evidence="3">The sequence shown here is derived from an EMBL/GenBank/DDBJ whole genome shotgun (WGS) entry which is preliminary data.</text>
</comment>
<dbReference type="InterPro" id="IPR045860">
    <property type="entry name" value="Snake_toxin-like_sf"/>
</dbReference>
<evidence type="ECO:0000256" key="1">
    <source>
        <dbReference type="SAM" id="SignalP"/>
    </source>
</evidence>
<accession>A0A5N5LV75</accession>
<evidence type="ECO:0000313" key="3">
    <source>
        <dbReference type="EMBL" id="KAB5546699.1"/>
    </source>
</evidence>
<dbReference type="AlphaFoldDB" id="A0A5N5LV75"/>
<feature type="domain" description="UPAR/Ly6" evidence="2">
    <location>
        <begin position="21"/>
        <end position="101"/>
    </location>
</feature>
<sequence>MRPLVTLVFICMLLPKAAGELSCYTCNPPNCEQYVKEPCPSGSDRCLTASAALLKKRYIVKTCETKQFCDTHQSSLAGLVLENVECCQENLCNGAESFTLSFLLMFIPLLSSILFY</sequence>
<name>A0A5N5LV75_PANHP</name>
<dbReference type="Gene3D" id="2.10.60.10">
    <property type="entry name" value="CD59"/>
    <property type="match status" value="1"/>
</dbReference>
<dbReference type="InterPro" id="IPR016054">
    <property type="entry name" value="LY6_UPA_recep-like"/>
</dbReference>
<dbReference type="Proteomes" id="UP000327468">
    <property type="component" value="Chromosome 16"/>
</dbReference>
<keyword evidence="4" id="KW-1185">Reference proteome</keyword>
<dbReference type="EMBL" id="VFJC01000017">
    <property type="protein sequence ID" value="KAB5546699.1"/>
    <property type="molecule type" value="Genomic_DNA"/>
</dbReference>
<gene>
    <name evidence="3" type="ORF">PHYPO_G00075010</name>
</gene>
<dbReference type="SMART" id="SM00134">
    <property type="entry name" value="LU"/>
    <property type="match status" value="1"/>
</dbReference>
<feature type="signal peptide" evidence="1">
    <location>
        <begin position="1"/>
        <end position="19"/>
    </location>
</feature>
<dbReference type="SUPFAM" id="SSF57302">
    <property type="entry name" value="Snake toxin-like"/>
    <property type="match status" value="1"/>
</dbReference>
<dbReference type="Pfam" id="PF00021">
    <property type="entry name" value="UPAR_LY6"/>
    <property type="match status" value="1"/>
</dbReference>
<feature type="chain" id="PRO_5024370524" description="UPAR/Ly6 domain-containing protein" evidence="1">
    <location>
        <begin position="20"/>
        <end position="116"/>
    </location>
</feature>